<dbReference type="OrthoDB" id="7033094at2"/>
<accession>A0A2S8AER2</accession>
<evidence type="ECO:0000259" key="1">
    <source>
        <dbReference type="Pfam" id="PF04717"/>
    </source>
</evidence>
<protein>
    <recommendedName>
        <fullName evidence="1">Gp5/Type VI secretion system Vgr protein OB-fold domain-containing protein</fullName>
    </recommendedName>
</protein>
<dbReference type="AlphaFoldDB" id="A0A2S8AER2"/>
<dbReference type="InterPro" id="IPR037026">
    <property type="entry name" value="Vgr_OB-fold_dom_sf"/>
</dbReference>
<keyword evidence="3" id="KW-1185">Reference proteome</keyword>
<comment type="caution">
    <text evidence="2">The sequence shown here is derived from an EMBL/GenBank/DDBJ whole genome shotgun (WGS) entry which is preliminary data.</text>
</comment>
<organism evidence="2 3">
    <name type="scientific">Apibacter adventoris</name>
    <dbReference type="NCBI Taxonomy" id="1679466"/>
    <lineage>
        <taxon>Bacteria</taxon>
        <taxon>Pseudomonadati</taxon>
        <taxon>Bacteroidota</taxon>
        <taxon>Flavobacteriia</taxon>
        <taxon>Flavobacteriales</taxon>
        <taxon>Weeksellaceae</taxon>
        <taxon>Apibacter</taxon>
    </lineage>
</organism>
<dbReference type="Pfam" id="PF04717">
    <property type="entry name" value="Phage_base_V"/>
    <property type="match status" value="1"/>
</dbReference>
<sequence>MATPTNTRILVSGEPITSFNQLVIEQKLNAHHKFSIVYSVPFELIGSSLEKAKQQVGAKVLISISPSQFSLDNELEFRGTVSEVKLLRAEGASAKIILNGYSPTYQMEGLPDTCSYSDKKISEIVHDIISKYPSDKLEPVINIANDEKLAYTVKYKESDFQFLSRLAAKKGLWFYFNGRQLVFGKPESRTVKMEYGKLLSDFNIGMRAKPVKFNFLGYDASSKKQENKSSDSVSVKTNTITNYLIENSKSFFPITSNLLYNNPITEENISNHLTERLKIQLQSQVSDLLVASGTSDISSLRLGDIINIQDSAFSTSNFNISSLTPQNYGSYYITDILHVCNESGNYYNNFYGIPVESECPPYGNVFLTPVAEAQSAIVMDNNDPKGLSRIRVQFPWQKESGEKTPWIRMLTPYAGSGKGMHVLPEIGEEVIVDFESNNAEKPVVLGALFNGQEKSGLGGQGNYIKGLQSVKGNKLQLNDKDGSTLLTDQPGSVNMKFDGSGNSSIGAATTQSITVGGNEEKPEGQAKLNMDNQGNITLDGATSLTITIGNSSLTMHENGTINLKGKNITVEDNGKTVIDTKQDISISALQKVGIDASGAMDISTGSDLTITGGPSAVISSGDTNIM</sequence>
<dbReference type="Pfam" id="PF05954">
    <property type="entry name" value="Phage_GPD"/>
    <property type="match status" value="1"/>
</dbReference>
<reference evidence="2 3" key="1">
    <citation type="submission" date="2018-02" db="EMBL/GenBank/DDBJ databases">
        <title>Genome sequences of Apibacter spp., gut symbionts of Asian honey bees.</title>
        <authorList>
            <person name="Kwong W.K."/>
            <person name="Steele M.I."/>
            <person name="Moran N.A."/>
        </authorList>
    </citation>
    <scope>NUCLEOTIDE SEQUENCE [LARGE SCALE GENOMIC DNA]</scope>
    <source>
        <strain evidence="3">wkB301</strain>
    </source>
</reference>
<evidence type="ECO:0000313" key="3">
    <source>
        <dbReference type="Proteomes" id="UP000238042"/>
    </source>
</evidence>
<dbReference type="SUPFAM" id="SSF69255">
    <property type="entry name" value="gp5 N-terminal domain-like"/>
    <property type="match status" value="1"/>
</dbReference>
<dbReference type="Proteomes" id="UP000238042">
    <property type="component" value="Unassembled WGS sequence"/>
</dbReference>
<dbReference type="Gene3D" id="2.40.50.230">
    <property type="entry name" value="Gp5 N-terminal domain"/>
    <property type="match status" value="1"/>
</dbReference>
<name>A0A2S8AER2_9FLAO</name>
<dbReference type="RefSeq" id="WP_105246500.1">
    <property type="nucleotide sequence ID" value="NZ_PSZM01000034.1"/>
</dbReference>
<gene>
    <name evidence="2" type="ORF">C4S77_04915</name>
</gene>
<dbReference type="InterPro" id="IPR006531">
    <property type="entry name" value="Gp5/Vgr_OB"/>
</dbReference>
<proteinExistence type="predicted"/>
<dbReference type="SUPFAM" id="SSF69279">
    <property type="entry name" value="Phage tail proteins"/>
    <property type="match status" value="1"/>
</dbReference>
<feature type="domain" description="Gp5/Type VI secretion system Vgr protein OB-fold" evidence="1">
    <location>
        <begin position="375"/>
        <end position="449"/>
    </location>
</feature>
<evidence type="ECO:0000313" key="2">
    <source>
        <dbReference type="EMBL" id="PQL93487.1"/>
    </source>
</evidence>
<dbReference type="EMBL" id="PSZM01000034">
    <property type="protein sequence ID" value="PQL93487.1"/>
    <property type="molecule type" value="Genomic_DNA"/>
</dbReference>
<dbReference type="Gene3D" id="3.55.50.10">
    <property type="entry name" value="Baseplate protein-like domains"/>
    <property type="match status" value="1"/>
</dbReference>